<accession>K2S3S0</accession>
<organism evidence="1 2">
    <name type="scientific">Macrophomina phaseolina (strain MS6)</name>
    <name type="common">Charcoal rot fungus</name>
    <dbReference type="NCBI Taxonomy" id="1126212"/>
    <lineage>
        <taxon>Eukaryota</taxon>
        <taxon>Fungi</taxon>
        <taxon>Dikarya</taxon>
        <taxon>Ascomycota</taxon>
        <taxon>Pezizomycotina</taxon>
        <taxon>Dothideomycetes</taxon>
        <taxon>Dothideomycetes incertae sedis</taxon>
        <taxon>Botryosphaeriales</taxon>
        <taxon>Botryosphaeriaceae</taxon>
        <taxon>Macrophomina</taxon>
    </lineage>
</organism>
<dbReference type="InParanoid" id="K2S3S0"/>
<reference evidence="1 2" key="1">
    <citation type="journal article" date="2012" name="BMC Genomics">
        <title>Tools to kill: Genome of one of the most destructive plant pathogenic fungi Macrophomina phaseolina.</title>
        <authorList>
            <person name="Islam M.S."/>
            <person name="Haque M.S."/>
            <person name="Islam M.M."/>
            <person name="Emdad E.M."/>
            <person name="Halim A."/>
            <person name="Hossen Q.M.M."/>
            <person name="Hossain M.Z."/>
            <person name="Ahmed B."/>
            <person name="Rahim S."/>
            <person name="Rahman M.S."/>
            <person name="Alam M.M."/>
            <person name="Hou S."/>
            <person name="Wan X."/>
            <person name="Saito J.A."/>
            <person name="Alam M."/>
        </authorList>
    </citation>
    <scope>NUCLEOTIDE SEQUENCE [LARGE SCALE GENOMIC DNA]</scope>
    <source>
        <strain evidence="1 2">MS6</strain>
    </source>
</reference>
<dbReference type="HOGENOM" id="CLU_1219882_0_0_1"/>
<dbReference type="EMBL" id="AHHD01000157">
    <property type="protein sequence ID" value="EKG19677.1"/>
    <property type="molecule type" value="Genomic_DNA"/>
</dbReference>
<sequence>MDRLIAYSYRVRLEEPFSYGLTCLFVGGYSSRPTHIIPCPEERFQSFKTDLLPHMDILTFQELKMVDKWWLTALDHHDNRFDEQKLAATRTRAFRQQNFLQLACTLGTPELLKPFALAGYDFSVKKFRLVSSRSSYVSTAAQARNVETLELLFSTGCALCGDELIYGLAEISLSTVSETIRRKHCGQNYRSILGTTVLRVVQNGLQARIPRISDELHSAGKALLVRS</sequence>
<evidence type="ECO:0000313" key="1">
    <source>
        <dbReference type="EMBL" id="EKG19677.1"/>
    </source>
</evidence>
<evidence type="ECO:0000313" key="2">
    <source>
        <dbReference type="Proteomes" id="UP000007129"/>
    </source>
</evidence>
<protein>
    <submittedName>
        <fullName evidence="1">BTB/POZ domain-containing protein</fullName>
    </submittedName>
</protein>
<comment type="caution">
    <text evidence="1">The sequence shown here is derived from an EMBL/GenBank/DDBJ whole genome shotgun (WGS) entry which is preliminary data.</text>
</comment>
<gene>
    <name evidence="1" type="ORF">MPH_03058</name>
</gene>
<dbReference type="Proteomes" id="UP000007129">
    <property type="component" value="Unassembled WGS sequence"/>
</dbReference>
<dbReference type="AlphaFoldDB" id="K2S3S0"/>
<name>K2S3S0_MACPH</name>
<dbReference type="VEuPathDB" id="FungiDB:MPH_03058"/>
<proteinExistence type="predicted"/>